<dbReference type="InterPro" id="IPR001849">
    <property type="entry name" value="PH_domain"/>
</dbReference>
<feature type="domain" description="GED" evidence="3">
    <location>
        <begin position="534"/>
        <end position="627"/>
    </location>
</feature>
<protein>
    <submittedName>
        <fullName evidence="4">Uncharacterized protein</fullName>
    </submittedName>
</protein>
<feature type="domain" description="PH" evidence="2">
    <location>
        <begin position="302"/>
        <end position="433"/>
    </location>
</feature>
<dbReference type="Proteomes" id="UP001438707">
    <property type="component" value="Unassembled WGS sequence"/>
</dbReference>
<evidence type="ECO:0000259" key="3">
    <source>
        <dbReference type="PROSITE" id="PS51388"/>
    </source>
</evidence>
<evidence type="ECO:0000256" key="1">
    <source>
        <dbReference type="SAM" id="MobiDB-lite"/>
    </source>
</evidence>
<keyword evidence="5" id="KW-1185">Reference proteome</keyword>
<feature type="region of interest" description="Disordered" evidence="1">
    <location>
        <begin position="238"/>
        <end position="301"/>
    </location>
</feature>
<reference evidence="4 5" key="1">
    <citation type="journal article" date="2024" name="Nat. Commun.">
        <title>Phylogenomics reveals the evolutionary origins of lichenization in chlorophyte algae.</title>
        <authorList>
            <person name="Puginier C."/>
            <person name="Libourel C."/>
            <person name="Otte J."/>
            <person name="Skaloud P."/>
            <person name="Haon M."/>
            <person name="Grisel S."/>
            <person name="Petersen M."/>
            <person name="Berrin J.G."/>
            <person name="Delaux P.M."/>
            <person name="Dal Grande F."/>
            <person name="Keller J."/>
        </authorList>
    </citation>
    <scope>NUCLEOTIDE SEQUENCE [LARGE SCALE GENOMIC DNA]</scope>
    <source>
        <strain evidence="4 5">SAG 2145</strain>
    </source>
</reference>
<dbReference type="InterPro" id="IPR011993">
    <property type="entry name" value="PH-like_dom_sf"/>
</dbReference>
<evidence type="ECO:0000313" key="5">
    <source>
        <dbReference type="Proteomes" id="UP001438707"/>
    </source>
</evidence>
<proteinExistence type="predicted"/>
<dbReference type="PROSITE" id="PS51388">
    <property type="entry name" value="GED"/>
    <property type="match status" value="1"/>
</dbReference>
<dbReference type="GO" id="GO:0003924">
    <property type="term" value="F:GTPase activity"/>
    <property type="evidence" value="ECO:0007669"/>
    <property type="project" value="InterPro"/>
</dbReference>
<organism evidence="4 5">
    <name type="scientific">Apatococcus lobatus</name>
    <dbReference type="NCBI Taxonomy" id="904363"/>
    <lineage>
        <taxon>Eukaryota</taxon>
        <taxon>Viridiplantae</taxon>
        <taxon>Chlorophyta</taxon>
        <taxon>core chlorophytes</taxon>
        <taxon>Trebouxiophyceae</taxon>
        <taxon>Chlorellales</taxon>
        <taxon>Chlorellaceae</taxon>
        <taxon>Apatococcus</taxon>
    </lineage>
</organism>
<dbReference type="CDD" id="cd00821">
    <property type="entry name" value="PH"/>
    <property type="match status" value="1"/>
</dbReference>
<dbReference type="InterPro" id="IPR003130">
    <property type="entry name" value="GED"/>
</dbReference>
<dbReference type="PROSITE" id="PS50003">
    <property type="entry name" value="PH_DOMAIN"/>
    <property type="match status" value="1"/>
</dbReference>
<feature type="region of interest" description="Disordered" evidence="1">
    <location>
        <begin position="434"/>
        <end position="496"/>
    </location>
</feature>
<dbReference type="GO" id="GO:0008017">
    <property type="term" value="F:microtubule binding"/>
    <property type="evidence" value="ECO:0007669"/>
    <property type="project" value="TreeGrafter"/>
</dbReference>
<evidence type="ECO:0000259" key="2">
    <source>
        <dbReference type="PROSITE" id="PS50003"/>
    </source>
</evidence>
<dbReference type="Pfam" id="PF00169">
    <property type="entry name" value="PH"/>
    <property type="match status" value="1"/>
</dbReference>
<dbReference type="GO" id="GO:0005525">
    <property type="term" value="F:GTP binding"/>
    <property type="evidence" value="ECO:0007669"/>
    <property type="project" value="UniProtKB-KW"/>
</dbReference>
<dbReference type="InterPro" id="IPR000375">
    <property type="entry name" value="Dynamin_stalk"/>
</dbReference>
<feature type="compositionally biased region" description="Low complexity" evidence="1">
    <location>
        <begin position="693"/>
        <end position="707"/>
    </location>
</feature>
<sequence>MASEEVVEVDAQDLVEILQKLISKKKGVEKEFAKLPAPPKSTKDVFSLCRGFERAFAHTVDSVDYSAFIRQAFNGDKGLAGAITKLPLEKKFRLQSVKEVCREADGYQAHLVSPENGLRRLVCDSLELVLDPVNTCVRTIHQILLDAARTASRKAGSFMEGSVSIDDEREALRLPGFENAVVTAVTQALERWRTEALEVTARLVQMEQTYVTAAFFRHKTMQRYQEMSIASEGERALVEGGGRPAPAAADDSDSEDGEDVDSSDTGDSEKRDPGKPDLSKMSAPAPAPLSGGATIPKDDGFGDIKTGFLEKRIGDKSGRQNLPESWKWQKRYFVLTEPKGMLYYFKSADDPPNYRGLVDLRVCKVEDLDVNGVPKTKQSEAQTGAGGAVSLLIRIAHRDPMKPCVKGHHSLVLRAETAAEKYSWLARLRYASDGSSKNQPIKKYESKDILAQKSDASRNDGKDQSRRGTKEEAPSRVYMQSSAPTPTQPAHIPQGGLASSVLFGEGAGLGPEPTAYATGAPIRPENRQAYDDFYMQLGQDTLAYVRTVCQTILLEVPKAIVHCQVKRATQHLLEQLFSHVSNMSQLETDSLLGEDTDLMQRRAAARQAVLDIEAAAAEVKGILDVRAEAASPRSPSVQVSATVLQYAGIKKHSSKLSSHQRTKSGRMFGDYTPKFMQGAMANGDGPEEGTNLSRPSSRPSSAGRRTAAPPPRVNPQPVAQPVLQQREILREPPPPQGQPIYNQGPPQGQPIYNQGPPQGQPIYNQGPPQGQPIYNQAPPAYNQAPPPQFNREPPPFQQGPPQFAREPPPFQQGPPVLQQQQVYDRLPPMGGMPGPQLSAPSMSGAPRRRAPPPPPPQ</sequence>
<gene>
    <name evidence="4" type="ORF">WJX74_001936</name>
</gene>
<dbReference type="SUPFAM" id="SSF50729">
    <property type="entry name" value="PH domain-like"/>
    <property type="match status" value="1"/>
</dbReference>
<feature type="compositionally biased region" description="Basic and acidic residues" evidence="1">
    <location>
        <begin position="267"/>
        <end position="278"/>
    </location>
</feature>
<dbReference type="SMART" id="SM00233">
    <property type="entry name" value="PH"/>
    <property type="match status" value="1"/>
</dbReference>
<comment type="caution">
    <text evidence="4">The sequence shown here is derived from an EMBL/GenBank/DDBJ whole genome shotgun (WGS) entry which is preliminary data.</text>
</comment>
<feature type="compositionally biased region" description="Pro residues" evidence="1">
    <location>
        <begin position="784"/>
        <end position="798"/>
    </location>
</feature>
<dbReference type="Pfam" id="PF02212">
    <property type="entry name" value="GED"/>
    <property type="match status" value="1"/>
</dbReference>
<feature type="compositionally biased region" description="Low complexity" evidence="1">
    <location>
        <begin position="834"/>
        <end position="845"/>
    </location>
</feature>
<feature type="compositionally biased region" description="Low complexity" evidence="1">
    <location>
        <begin position="774"/>
        <end position="783"/>
    </location>
</feature>
<feature type="compositionally biased region" description="Basic residues" evidence="1">
    <location>
        <begin position="650"/>
        <end position="664"/>
    </location>
</feature>
<dbReference type="Gene3D" id="1.20.120.1240">
    <property type="entry name" value="Dynamin, middle domain"/>
    <property type="match status" value="2"/>
</dbReference>
<feature type="region of interest" description="Disordered" evidence="1">
    <location>
        <begin position="730"/>
        <end position="857"/>
    </location>
</feature>
<dbReference type="InterPro" id="IPR022812">
    <property type="entry name" value="Dynamin"/>
</dbReference>
<dbReference type="GO" id="GO:0005737">
    <property type="term" value="C:cytoplasm"/>
    <property type="evidence" value="ECO:0007669"/>
    <property type="project" value="TreeGrafter"/>
</dbReference>
<dbReference type="PANTHER" id="PTHR11566">
    <property type="entry name" value="DYNAMIN"/>
    <property type="match status" value="1"/>
</dbReference>
<feature type="compositionally biased region" description="Basic and acidic residues" evidence="1">
    <location>
        <begin position="442"/>
        <end position="474"/>
    </location>
</feature>
<dbReference type="AlphaFoldDB" id="A0AAW1QLZ4"/>
<dbReference type="SMART" id="SM00302">
    <property type="entry name" value="GED"/>
    <property type="match status" value="1"/>
</dbReference>
<dbReference type="Pfam" id="PF01031">
    <property type="entry name" value="Dynamin_M"/>
    <property type="match status" value="1"/>
</dbReference>
<name>A0AAW1QLZ4_9CHLO</name>
<feature type="compositionally biased region" description="Polar residues" evidence="1">
    <location>
        <begin position="739"/>
        <end position="768"/>
    </location>
</feature>
<dbReference type="GO" id="GO:0005874">
    <property type="term" value="C:microtubule"/>
    <property type="evidence" value="ECO:0007669"/>
    <property type="project" value="TreeGrafter"/>
</dbReference>
<dbReference type="EMBL" id="JALJOS010000031">
    <property type="protein sequence ID" value="KAK9822536.1"/>
    <property type="molecule type" value="Genomic_DNA"/>
</dbReference>
<feature type="compositionally biased region" description="Acidic residues" evidence="1">
    <location>
        <begin position="250"/>
        <end position="266"/>
    </location>
</feature>
<dbReference type="InterPro" id="IPR020850">
    <property type="entry name" value="GED_dom"/>
</dbReference>
<feature type="region of interest" description="Disordered" evidence="1">
    <location>
        <begin position="650"/>
        <end position="718"/>
    </location>
</feature>
<dbReference type="Gene3D" id="2.30.29.30">
    <property type="entry name" value="Pleckstrin-homology domain (PH domain)/Phosphotyrosine-binding domain (PTB)"/>
    <property type="match status" value="1"/>
</dbReference>
<dbReference type="PANTHER" id="PTHR11566:SF21">
    <property type="entry name" value="DYNAMIN RELATED PROTEIN 1, ISOFORM A"/>
    <property type="match status" value="1"/>
</dbReference>
<dbReference type="GO" id="GO:0016020">
    <property type="term" value="C:membrane"/>
    <property type="evidence" value="ECO:0007669"/>
    <property type="project" value="TreeGrafter"/>
</dbReference>
<evidence type="ECO:0000313" key="4">
    <source>
        <dbReference type="EMBL" id="KAK9822536.1"/>
    </source>
</evidence>
<accession>A0AAW1QLZ4</accession>